<keyword evidence="2" id="KW-1185">Reference proteome</keyword>
<sequence length="219" mass="24527">MTWCDECARICGLIVGYWESTRSDSGLGVLLFCHDDASTHSTLKTRVSEQHTGQTYKYRTSTNFTYGGRSTTATGAPNPLQFIDGASACIYELHTLHTWERGHALPTLSVRPFVRGSSATFSFWPQPNRFCPWVGVGVLRSSFYSIHDKIILLQDNAPPHVAVPVKNYMKTFDCVVLPHPQDTPNIAPSDYNLFRSMAHALLEQQFTSMKIQKIGLIRG</sequence>
<name>A0A4C1VXA6_EUMVA</name>
<dbReference type="PANTHER" id="PTHR46060">
    <property type="entry name" value="MARINER MOS1 TRANSPOSASE-LIKE PROTEIN"/>
    <property type="match status" value="1"/>
</dbReference>
<reference evidence="1 2" key="1">
    <citation type="journal article" date="2019" name="Commun. Biol.">
        <title>The bagworm genome reveals a unique fibroin gene that provides high tensile strength.</title>
        <authorList>
            <person name="Kono N."/>
            <person name="Nakamura H."/>
            <person name="Ohtoshi R."/>
            <person name="Tomita M."/>
            <person name="Numata K."/>
            <person name="Arakawa K."/>
        </authorList>
    </citation>
    <scope>NUCLEOTIDE SEQUENCE [LARGE SCALE GENOMIC DNA]</scope>
</reference>
<dbReference type="InterPro" id="IPR052709">
    <property type="entry name" value="Transposase-MT_Hybrid"/>
</dbReference>
<proteinExistence type="predicted"/>
<evidence type="ECO:0000313" key="1">
    <source>
        <dbReference type="EMBL" id="GBP43906.1"/>
    </source>
</evidence>
<organism evidence="1 2">
    <name type="scientific">Eumeta variegata</name>
    <name type="common">Bagworm moth</name>
    <name type="synonym">Eumeta japonica</name>
    <dbReference type="NCBI Taxonomy" id="151549"/>
    <lineage>
        <taxon>Eukaryota</taxon>
        <taxon>Metazoa</taxon>
        <taxon>Ecdysozoa</taxon>
        <taxon>Arthropoda</taxon>
        <taxon>Hexapoda</taxon>
        <taxon>Insecta</taxon>
        <taxon>Pterygota</taxon>
        <taxon>Neoptera</taxon>
        <taxon>Endopterygota</taxon>
        <taxon>Lepidoptera</taxon>
        <taxon>Glossata</taxon>
        <taxon>Ditrysia</taxon>
        <taxon>Tineoidea</taxon>
        <taxon>Psychidae</taxon>
        <taxon>Oiketicinae</taxon>
        <taxon>Eumeta</taxon>
    </lineage>
</organism>
<dbReference type="PANTHER" id="PTHR46060:SF1">
    <property type="entry name" value="MARINER MOS1 TRANSPOSASE-LIKE PROTEIN"/>
    <property type="match status" value="1"/>
</dbReference>
<dbReference type="Proteomes" id="UP000299102">
    <property type="component" value="Unassembled WGS sequence"/>
</dbReference>
<gene>
    <name evidence="1" type="ORF">EVAR_41762_1</name>
</gene>
<dbReference type="GO" id="GO:0003676">
    <property type="term" value="F:nucleic acid binding"/>
    <property type="evidence" value="ECO:0007669"/>
    <property type="project" value="InterPro"/>
</dbReference>
<dbReference type="OrthoDB" id="616263at2759"/>
<dbReference type="AlphaFoldDB" id="A0A4C1VXA6"/>
<dbReference type="InterPro" id="IPR036397">
    <property type="entry name" value="RNaseH_sf"/>
</dbReference>
<protein>
    <submittedName>
        <fullName evidence="1">Mariner Mos1 transposase</fullName>
    </submittedName>
</protein>
<accession>A0A4C1VXA6</accession>
<dbReference type="Gene3D" id="3.30.420.10">
    <property type="entry name" value="Ribonuclease H-like superfamily/Ribonuclease H"/>
    <property type="match status" value="1"/>
</dbReference>
<evidence type="ECO:0000313" key="2">
    <source>
        <dbReference type="Proteomes" id="UP000299102"/>
    </source>
</evidence>
<dbReference type="EMBL" id="BGZK01000444">
    <property type="protein sequence ID" value="GBP43906.1"/>
    <property type="molecule type" value="Genomic_DNA"/>
</dbReference>
<comment type="caution">
    <text evidence="1">The sequence shown here is derived from an EMBL/GenBank/DDBJ whole genome shotgun (WGS) entry which is preliminary data.</text>
</comment>